<dbReference type="EMBL" id="JENJ01000009">
    <property type="protein sequence ID" value="KGM97535.1"/>
    <property type="molecule type" value="Genomic_DNA"/>
</dbReference>
<dbReference type="InterPro" id="IPR024301">
    <property type="entry name" value="Amidase_6"/>
</dbReference>
<gene>
    <name evidence="3" type="ORF">Z968_03175</name>
</gene>
<dbReference type="PANTHER" id="PTHR40032">
    <property type="entry name" value="EXPORTED PROTEIN-RELATED"/>
    <property type="match status" value="1"/>
</dbReference>
<proteinExistence type="predicted"/>
<evidence type="ECO:0000313" key="3">
    <source>
        <dbReference type="EMBL" id="KGM97535.1"/>
    </source>
</evidence>
<dbReference type="AlphaFoldDB" id="A0A0A0ID54"/>
<dbReference type="OrthoDB" id="2194542at2"/>
<dbReference type="RefSeq" id="WP_039253169.1">
    <property type="nucleotide sequence ID" value="NZ_JENJ01000009.1"/>
</dbReference>
<keyword evidence="1" id="KW-0812">Transmembrane</keyword>
<dbReference type="Pfam" id="PF12671">
    <property type="entry name" value="Amidase_6"/>
    <property type="match status" value="1"/>
</dbReference>
<comment type="caution">
    <text evidence="3">The sequence shown here is derived from an EMBL/GenBank/DDBJ whole genome shotgun (WGS) entry which is preliminary data.</text>
</comment>
<keyword evidence="1" id="KW-0472">Membrane</keyword>
<name>A0A0A0ID54_CLONO</name>
<sequence>MKFRLYKNLKIIFLPVVIFTIFFFDALGLINYNVAFAESKNTYDKKEIEKRVNHIFNARCKSFVTHDLPTLEQYFDTSQKYGKWGLEHEVKRVKYLRDWSYQREMKFTDVTSTINVKKVSSCYHGVKVNVQEVYKFNYIYTNDETPVTNTFGVALDHSLVLTKKNNNWIIYNDWYLDCFEDALKAYSGEIKDLSKEPVKKPIFKLGKCPKKKQLVNEKRYNRKNAVEYANKYCGVPFGSGNNLSHNKKYRNYTGSGGDCTNFASQVLGDKDAGNLRHDYTWNCSNRKYGYNEGTQAWVNADAFKNYVLYSGKGQLIKRGTFNSINTGSEKYPCGYVQKLNYGDLICYAIKGDIDHFAIVTDFDSHGYPMINCHTVSRYHVPWDLGWGDDKINFYLIHVR</sequence>
<reference evidence="3 4" key="1">
    <citation type="submission" date="2014-01" db="EMBL/GenBank/DDBJ databases">
        <title>Plasmidome dynamics in the species complex Clostridium novyi sensu lato converts strains of independent lineages into distinctly different pathogens.</title>
        <authorList>
            <person name="Skarin H."/>
            <person name="Segerman B."/>
        </authorList>
    </citation>
    <scope>NUCLEOTIDE SEQUENCE [LARGE SCALE GENOMIC DNA]</scope>
    <source>
        <strain evidence="3 4">4552</strain>
    </source>
</reference>
<feature type="transmembrane region" description="Helical" evidence="1">
    <location>
        <begin position="12"/>
        <end position="32"/>
    </location>
</feature>
<accession>A0A0A0ID54</accession>
<organism evidence="3 4">
    <name type="scientific">Clostridium novyi A str. 4552</name>
    <dbReference type="NCBI Taxonomy" id="1444289"/>
    <lineage>
        <taxon>Bacteria</taxon>
        <taxon>Bacillati</taxon>
        <taxon>Bacillota</taxon>
        <taxon>Clostridia</taxon>
        <taxon>Eubacteriales</taxon>
        <taxon>Clostridiaceae</taxon>
        <taxon>Clostridium</taxon>
    </lineage>
</organism>
<evidence type="ECO:0000256" key="1">
    <source>
        <dbReference type="SAM" id="Phobius"/>
    </source>
</evidence>
<keyword evidence="1" id="KW-1133">Transmembrane helix</keyword>
<dbReference type="PANTHER" id="PTHR40032:SF1">
    <property type="entry name" value="EXPORTED PROTEIN"/>
    <property type="match status" value="1"/>
</dbReference>
<evidence type="ECO:0000313" key="4">
    <source>
        <dbReference type="Proteomes" id="UP000030012"/>
    </source>
</evidence>
<protein>
    <recommendedName>
        <fullName evidence="2">Putative amidase domain-containing protein</fullName>
    </recommendedName>
</protein>
<dbReference type="Proteomes" id="UP000030012">
    <property type="component" value="Unassembled WGS sequence"/>
</dbReference>
<evidence type="ECO:0000259" key="2">
    <source>
        <dbReference type="Pfam" id="PF12671"/>
    </source>
</evidence>
<feature type="domain" description="Putative amidase" evidence="2">
    <location>
        <begin position="219"/>
        <end position="396"/>
    </location>
</feature>